<name>A0A9N7RRZ6_STRHE</name>
<dbReference type="PANTHER" id="PTHR33623">
    <property type="entry name" value="OS04G0572500 PROTEIN"/>
    <property type="match status" value="1"/>
</dbReference>
<evidence type="ECO:0000313" key="2">
    <source>
        <dbReference type="EMBL" id="CAA0842255.1"/>
    </source>
</evidence>
<feature type="region of interest" description="Disordered" evidence="1">
    <location>
        <begin position="287"/>
        <end position="318"/>
    </location>
</feature>
<dbReference type="Proteomes" id="UP001153555">
    <property type="component" value="Unassembled WGS sequence"/>
</dbReference>
<dbReference type="AlphaFoldDB" id="A0A9N7RRZ6"/>
<keyword evidence="3" id="KW-1185">Reference proteome</keyword>
<gene>
    <name evidence="2" type="ORF">SHERM_08119</name>
</gene>
<feature type="region of interest" description="Disordered" evidence="1">
    <location>
        <begin position="1"/>
        <end position="20"/>
    </location>
</feature>
<dbReference type="PANTHER" id="PTHR33623:SF4">
    <property type="entry name" value="DUF4378 DOMAIN-CONTAINING PROTEIN"/>
    <property type="match status" value="1"/>
</dbReference>
<comment type="caution">
    <text evidence="2">The sequence shown here is derived from an EMBL/GenBank/DDBJ whole genome shotgun (WGS) entry which is preliminary data.</text>
</comment>
<evidence type="ECO:0008006" key="4">
    <source>
        <dbReference type="Google" id="ProtNLM"/>
    </source>
</evidence>
<evidence type="ECO:0000256" key="1">
    <source>
        <dbReference type="SAM" id="MobiDB-lite"/>
    </source>
</evidence>
<evidence type="ECO:0000313" key="3">
    <source>
        <dbReference type="Proteomes" id="UP001153555"/>
    </source>
</evidence>
<dbReference type="OrthoDB" id="668456at2759"/>
<reference evidence="2" key="1">
    <citation type="submission" date="2019-12" db="EMBL/GenBank/DDBJ databases">
        <authorList>
            <person name="Scholes J."/>
        </authorList>
    </citation>
    <scope>NUCLEOTIDE SEQUENCE</scope>
</reference>
<dbReference type="EMBL" id="CACSLK010034598">
    <property type="protein sequence ID" value="CAA0842255.1"/>
    <property type="molecule type" value="Genomic_DNA"/>
</dbReference>
<protein>
    <recommendedName>
        <fullName evidence="4">DUF4378 domain-containing protein</fullName>
    </recommendedName>
</protein>
<feature type="region of interest" description="Disordered" evidence="1">
    <location>
        <begin position="141"/>
        <end position="162"/>
    </location>
</feature>
<sequence>MDSSLIRARPTRPLPKPSLLKDHLLDDMGSCSSNGFKTFPRRSQCCTTVRFLHDLDRKTQKQKKHLKLGRTPPKSALSAFRKIFSAAKRLPFAARPQRKARLGSPSLARSLSRKISGFWKRKKKSDEEEVIGRWGLPDRRTEDESVPLIKSGDSRSDSWSSGSGFTVSDDFLSSGKCSSPEVNLNLPENGNDFVGPVKEGGACTKSAADSTKIEQWTSDCQEKEQFSPVSVLDCSYEEEDEVSSRFQHSLARVEGTKAKLMKTIQRYEGLAKLEPINLATKFASHLNSDHEHSSGSFDSPPINEKSTLGAKDEEDEDEHEALGLMYQMKNTYLASLDLEAETLVLDFFREKIADKRANSEKGRCGPALFEMELVEEVRDWLNGKKDARECFVGWEDEKSRLVHVYDMEKRGEWIGLDEERDEVSLELENVFFVELMDELLLEISS</sequence>
<organism evidence="2 3">
    <name type="scientific">Striga hermonthica</name>
    <name type="common">Purple witchweed</name>
    <name type="synonym">Buchnera hermonthica</name>
    <dbReference type="NCBI Taxonomy" id="68872"/>
    <lineage>
        <taxon>Eukaryota</taxon>
        <taxon>Viridiplantae</taxon>
        <taxon>Streptophyta</taxon>
        <taxon>Embryophyta</taxon>
        <taxon>Tracheophyta</taxon>
        <taxon>Spermatophyta</taxon>
        <taxon>Magnoliopsida</taxon>
        <taxon>eudicotyledons</taxon>
        <taxon>Gunneridae</taxon>
        <taxon>Pentapetalae</taxon>
        <taxon>asterids</taxon>
        <taxon>lamiids</taxon>
        <taxon>Lamiales</taxon>
        <taxon>Orobanchaceae</taxon>
        <taxon>Buchnereae</taxon>
        <taxon>Striga</taxon>
    </lineage>
</organism>
<proteinExistence type="predicted"/>
<accession>A0A9N7RRZ6</accession>